<evidence type="ECO:0000256" key="7">
    <source>
        <dbReference type="ARBA" id="ARBA00022553"/>
    </source>
</evidence>
<sequence length="424" mass="44533">MLVTGAVTAMVVLAFLIPLALLVRDFAGNRAINSAEREAERLSQLVAQNADNDDMLATVSSIPTDSTAYLVSFVVNDVVVGSPIPPGEDLTQAKDGIAFRATVAGGEAIYAPVIIPRLESAVVTRVFIANDQLRAGVDRSWRILGALGLVLVLIALAVADRLGRSIVEPVRELSTSAALLGEGALDTRVIPSGPPEVREVGVEFNRLAERMTTLLRLEREAAADMSHRLRTPLTALRLDLDAVVESPVKDRLLDDLDELERTVNFVIEAARRPGRVDADSTCELGELTAARLEFWSALAEEQGREVSLQVDEGPWLVAAGEADVVAMIDALLGNVMAHTDDGVGFVVEINGDESTATLTVTDAGPGFDPGLAERGRSSAGSTGLGLDIVRRTAEASGGSLVIESADGGGGRVVVTLGIARSGSS</sequence>
<proteinExistence type="predicted"/>
<dbReference type="GO" id="GO:0000155">
    <property type="term" value="F:phosphorelay sensor kinase activity"/>
    <property type="evidence" value="ECO:0007669"/>
    <property type="project" value="InterPro"/>
</dbReference>
<dbReference type="InterPro" id="IPR005467">
    <property type="entry name" value="His_kinase_dom"/>
</dbReference>
<dbReference type="PROSITE" id="PS50885">
    <property type="entry name" value="HAMP"/>
    <property type="match status" value="1"/>
</dbReference>
<keyword evidence="22" id="KW-0472">Membrane</keyword>
<evidence type="ECO:0000256" key="20">
    <source>
        <dbReference type="ARBA" id="ARBA00041776"/>
    </source>
</evidence>
<dbReference type="CDD" id="cd00082">
    <property type="entry name" value="HisKA"/>
    <property type="match status" value="1"/>
</dbReference>
<feature type="domain" description="HAMP" evidence="24">
    <location>
        <begin position="164"/>
        <end position="216"/>
    </location>
</feature>
<dbReference type="InterPro" id="IPR050980">
    <property type="entry name" value="2C_sensor_his_kinase"/>
</dbReference>
<dbReference type="SMART" id="SM00387">
    <property type="entry name" value="HATPase_c"/>
    <property type="match status" value="1"/>
</dbReference>
<keyword evidence="17" id="KW-0843">Virulence</keyword>
<feature type="domain" description="Histidine kinase" evidence="23">
    <location>
        <begin position="224"/>
        <end position="420"/>
    </location>
</feature>
<keyword evidence="14" id="KW-0904">Protein phosphatase</keyword>
<feature type="transmembrane region" description="Helical" evidence="22">
    <location>
        <begin position="141"/>
        <end position="159"/>
    </location>
</feature>
<evidence type="ECO:0000256" key="16">
    <source>
        <dbReference type="ARBA" id="ARBA00023016"/>
    </source>
</evidence>
<evidence type="ECO:0000256" key="12">
    <source>
        <dbReference type="ARBA" id="ARBA00022840"/>
    </source>
</evidence>
<evidence type="ECO:0000256" key="17">
    <source>
        <dbReference type="ARBA" id="ARBA00023026"/>
    </source>
</evidence>
<dbReference type="EC" id="2.7.13.3" evidence="5"/>
<name>A0A3B0SSC9_9ZZZZ</name>
<dbReference type="SMART" id="SM00388">
    <property type="entry name" value="HisKA"/>
    <property type="match status" value="1"/>
</dbReference>
<evidence type="ECO:0000256" key="3">
    <source>
        <dbReference type="ARBA" id="ARBA00001946"/>
    </source>
</evidence>
<dbReference type="SMART" id="SM00304">
    <property type="entry name" value="HAMP"/>
    <property type="match status" value="1"/>
</dbReference>
<dbReference type="InterPro" id="IPR003660">
    <property type="entry name" value="HAMP_dom"/>
</dbReference>
<evidence type="ECO:0000256" key="11">
    <source>
        <dbReference type="ARBA" id="ARBA00022801"/>
    </source>
</evidence>
<dbReference type="PANTHER" id="PTHR44936">
    <property type="entry name" value="SENSOR PROTEIN CREC"/>
    <property type="match status" value="1"/>
</dbReference>
<evidence type="ECO:0000256" key="6">
    <source>
        <dbReference type="ARBA" id="ARBA00022475"/>
    </source>
</evidence>
<evidence type="ECO:0000259" key="24">
    <source>
        <dbReference type="PROSITE" id="PS50885"/>
    </source>
</evidence>
<evidence type="ECO:0000256" key="21">
    <source>
        <dbReference type="SAM" id="MobiDB-lite"/>
    </source>
</evidence>
<gene>
    <name evidence="25" type="ORF">MNBD_ACTINO02-2046</name>
</gene>
<keyword evidence="13" id="KW-0460">Magnesium</keyword>
<evidence type="ECO:0000259" key="23">
    <source>
        <dbReference type="PROSITE" id="PS50109"/>
    </source>
</evidence>
<keyword evidence="12" id="KW-0067">ATP-binding</keyword>
<keyword evidence="22" id="KW-0812">Transmembrane</keyword>
<dbReference type="InterPro" id="IPR036097">
    <property type="entry name" value="HisK_dim/P_sf"/>
</dbReference>
<keyword evidence="15" id="KW-0902">Two-component regulatory system</keyword>
<evidence type="ECO:0000256" key="1">
    <source>
        <dbReference type="ARBA" id="ARBA00000085"/>
    </source>
</evidence>
<reference evidence="25" key="1">
    <citation type="submission" date="2018-06" db="EMBL/GenBank/DDBJ databases">
        <authorList>
            <person name="Zhirakovskaya E."/>
        </authorList>
    </citation>
    <scope>NUCLEOTIDE SEQUENCE</scope>
</reference>
<evidence type="ECO:0000256" key="13">
    <source>
        <dbReference type="ARBA" id="ARBA00022842"/>
    </source>
</evidence>
<dbReference type="SUPFAM" id="SSF55874">
    <property type="entry name" value="ATPase domain of HSP90 chaperone/DNA topoisomerase II/histidine kinase"/>
    <property type="match status" value="1"/>
</dbReference>
<dbReference type="Gene3D" id="1.10.287.130">
    <property type="match status" value="1"/>
</dbReference>
<keyword evidence="11" id="KW-0378">Hydrolase</keyword>
<dbReference type="AlphaFoldDB" id="A0A3B0SSC9"/>
<dbReference type="SUPFAM" id="SSF47384">
    <property type="entry name" value="Homodimeric domain of signal transducing histidine kinase"/>
    <property type="match status" value="1"/>
</dbReference>
<dbReference type="Gene3D" id="3.30.565.10">
    <property type="entry name" value="Histidine kinase-like ATPase, C-terminal domain"/>
    <property type="match status" value="1"/>
</dbReference>
<dbReference type="InterPro" id="IPR004358">
    <property type="entry name" value="Sig_transdc_His_kin-like_C"/>
</dbReference>
<evidence type="ECO:0000256" key="5">
    <source>
        <dbReference type="ARBA" id="ARBA00012438"/>
    </source>
</evidence>
<comment type="cofactor">
    <cofactor evidence="3">
        <name>Mg(2+)</name>
        <dbReference type="ChEBI" id="CHEBI:18420"/>
    </cofactor>
</comment>
<evidence type="ECO:0000256" key="22">
    <source>
        <dbReference type="SAM" id="Phobius"/>
    </source>
</evidence>
<dbReference type="EMBL" id="UOEK01000549">
    <property type="protein sequence ID" value="VAW09291.1"/>
    <property type="molecule type" value="Genomic_DNA"/>
</dbReference>
<evidence type="ECO:0000256" key="19">
    <source>
        <dbReference type="ARBA" id="ARBA00040454"/>
    </source>
</evidence>
<evidence type="ECO:0000256" key="8">
    <source>
        <dbReference type="ARBA" id="ARBA00022679"/>
    </source>
</evidence>
<keyword evidence="16" id="KW-0346">Stress response</keyword>
<comment type="catalytic activity">
    <reaction evidence="1">
        <text>ATP + protein L-histidine = ADP + protein N-phospho-L-histidine.</text>
        <dbReference type="EC" id="2.7.13.3"/>
    </reaction>
</comment>
<dbReference type="InterPro" id="IPR036890">
    <property type="entry name" value="HATPase_C_sf"/>
</dbReference>
<dbReference type="GO" id="GO:0005886">
    <property type="term" value="C:plasma membrane"/>
    <property type="evidence" value="ECO:0007669"/>
    <property type="project" value="UniProtKB-SubCell"/>
</dbReference>
<dbReference type="PRINTS" id="PR00344">
    <property type="entry name" value="BCTRLSENSOR"/>
</dbReference>
<dbReference type="GO" id="GO:0005524">
    <property type="term" value="F:ATP binding"/>
    <property type="evidence" value="ECO:0007669"/>
    <property type="project" value="UniProtKB-KW"/>
</dbReference>
<dbReference type="PANTHER" id="PTHR44936:SF9">
    <property type="entry name" value="SENSOR PROTEIN CREC"/>
    <property type="match status" value="1"/>
</dbReference>
<organism evidence="25">
    <name type="scientific">hydrothermal vent metagenome</name>
    <dbReference type="NCBI Taxonomy" id="652676"/>
    <lineage>
        <taxon>unclassified sequences</taxon>
        <taxon>metagenomes</taxon>
        <taxon>ecological metagenomes</taxon>
    </lineage>
</organism>
<evidence type="ECO:0000256" key="2">
    <source>
        <dbReference type="ARBA" id="ARBA00001936"/>
    </source>
</evidence>
<dbReference type="CDD" id="cd06225">
    <property type="entry name" value="HAMP"/>
    <property type="match status" value="1"/>
</dbReference>
<evidence type="ECO:0000256" key="4">
    <source>
        <dbReference type="ARBA" id="ARBA00004651"/>
    </source>
</evidence>
<dbReference type="PROSITE" id="PS50109">
    <property type="entry name" value="HIS_KIN"/>
    <property type="match status" value="1"/>
</dbReference>
<keyword evidence="22" id="KW-1133">Transmembrane helix</keyword>
<comment type="cofactor">
    <cofactor evidence="2">
        <name>Mn(2+)</name>
        <dbReference type="ChEBI" id="CHEBI:29035"/>
    </cofactor>
</comment>
<dbReference type="GO" id="GO:0004721">
    <property type="term" value="F:phosphoprotein phosphatase activity"/>
    <property type="evidence" value="ECO:0007669"/>
    <property type="project" value="UniProtKB-KW"/>
</dbReference>
<accession>A0A3B0SSC9</accession>
<dbReference type="InterPro" id="IPR003594">
    <property type="entry name" value="HATPase_dom"/>
</dbReference>
<evidence type="ECO:0000313" key="25">
    <source>
        <dbReference type="EMBL" id="VAW09291.1"/>
    </source>
</evidence>
<evidence type="ECO:0000256" key="14">
    <source>
        <dbReference type="ARBA" id="ARBA00022912"/>
    </source>
</evidence>
<evidence type="ECO:0000256" key="9">
    <source>
        <dbReference type="ARBA" id="ARBA00022741"/>
    </source>
</evidence>
<keyword evidence="10 25" id="KW-0418">Kinase</keyword>
<comment type="subcellular location">
    <subcellularLocation>
        <location evidence="4">Cell membrane</location>
        <topology evidence="4">Multi-pass membrane protein</topology>
    </subcellularLocation>
</comment>
<keyword evidence="18" id="KW-0464">Manganese</keyword>
<evidence type="ECO:0000256" key="15">
    <source>
        <dbReference type="ARBA" id="ARBA00023012"/>
    </source>
</evidence>
<evidence type="ECO:0000256" key="10">
    <source>
        <dbReference type="ARBA" id="ARBA00022777"/>
    </source>
</evidence>
<keyword evidence="7" id="KW-0597">Phosphoprotein</keyword>
<dbReference type="InterPro" id="IPR003661">
    <property type="entry name" value="HisK_dim/P_dom"/>
</dbReference>
<feature type="transmembrane region" description="Helical" evidence="22">
    <location>
        <begin position="6"/>
        <end position="23"/>
    </location>
</feature>
<evidence type="ECO:0000256" key="18">
    <source>
        <dbReference type="ARBA" id="ARBA00023211"/>
    </source>
</evidence>
<keyword evidence="6" id="KW-1003">Cell membrane</keyword>
<dbReference type="Pfam" id="PF00672">
    <property type="entry name" value="HAMP"/>
    <property type="match status" value="1"/>
</dbReference>
<keyword evidence="8" id="KW-0808">Transferase</keyword>
<keyword evidence="9" id="KW-0547">Nucleotide-binding</keyword>
<feature type="region of interest" description="Disordered" evidence="21">
    <location>
        <begin position="363"/>
        <end position="383"/>
    </location>
</feature>
<protein>
    <recommendedName>
        <fullName evidence="19">Signal transduction histidine-protein kinase/phosphatase MprB</fullName>
        <ecNumber evidence="5">2.7.13.3</ecNumber>
    </recommendedName>
    <alternativeName>
        <fullName evidence="20">Mycobacterial persistence regulator B</fullName>
    </alternativeName>
</protein>
<dbReference type="Pfam" id="PF02518">
    <property type="entry name" value="HATPase_c"/>
    <property type="match status" value="1"/>
</dbReference>